<dbReference type="KEGG" id="pste:PSTEL_17275"/>
<proteinExistence type="inferred from homology"/>
<evidence type="ECO:0000256" key="9">
    <source>
        <dbReference type="RuleBase" id="RU003903"/>
    </source>
</evidence>
<dbReference type="InterPro" id="IPR008927">
    <property type="entry name" value="6-PGluconate_DH-like_C_sf"/>
</dbReference>
<accession>A0A089LWR6</accession>
<dbReference type="PROSITE" id="PS00521">
    <property type="entry name" value="P5CR"/>
    <property type="match status" value="1"/>
</dbReference>
<keyword evidence="13" id="KW-1185">Reference proteome</keyword>
<dbReference type="PIRSF" id="PIRSF000193">
    <property type="entry name" value="Pyrrol-5-carb_rd"/>
    <property type="match status" value="1"/>
</dbReference>
<gene>
    <name evidence="6" type="primary">proC</name>
    <name evidence="12" type="ORF">PSTEL_17275</name>
</gene>
<evidence type="ECO:0000259" key="11">
    <source>
        <dbReference type="Pfam" id="PF14748"/>
    </source>
</evidence>
<keyword evidence="2 6" id="KW-0641">Proline biosynthesis</keyword>
<dbReference type="Gene3D" id="1.10.3730.10">
    <property type="entry name" value="ProC C-terminal domain-like"/>
    <property type="match status" value="1"/>
</dbReference>
<dbReference type="InterPro" id="IPR028939">
    <property type="entry name" value="P5C_Rdtase_cat_N"/>
</dbReference>
<comment type="catalytic activity">
    <reaction evidence="6">
        <text>L-proline + NAD(+) = (S)-1-pyrroline-5-carboxylate + NADH + 2 H(+)</text>
        <dbReference type="Rhea" id="RHEA:14105"/>
        <dbReference type="ChEBI" id="CHEBI:15378"/>
        <dbReference type="ChEBI" id="CHEBI:17388"/>
        <dbReference type="ChEBI" id="CHEBI:57540"/>
        <dbReference type="ChEBI" id="CHEBI:57945"/>
        <dbReference type="ChEBI" id="CHEBI:60039"/>
        <dbReference type="EC" id="1.5.1.2"/>
    </reaction>
</comment>
<evidence type="ECO:0000313" key="12">
    <source>
        <dbReference type="EMBL" id="AIQ64590.1"/>
    </source>
</evidence>
<evidence type="ECO:0000256" key="5">
    <source>
        <dbReference type="ARBA" id="ARBA00058118"/>
    </source>
</evidence>
<evidence type="ECO:0000256" key="7">
    <source>
        <dbReference type="NCBIfam" id="TIGR00112"/>
    </source>
</evidence>
<name>A0A089LWR6_9BACL</name>
<dbReference type="InterPro" id="IPR036291">
    <property type="entry name" value="NAD(P)-bd_dom_sf"/>
</dbReference>
<dbReference type="AlphaFoldDB" id="A0A089LWR6"/>
<keyword evidence="4 6" id="KW-0560">Oxidoreductase</keyword>
<evidence type="ECO:0000256" key="4">
    <source>
        <dbReference type="ARBA" id="ARBA00023002"/>
    </source>
</evidence>
<dbReference type="InterPro" id="IPR053790">
    <property type="entry name" value="P5CR-like_CS"/>
</dbReference>
<evidence type="ECO:0000256" key="8">
    <source>
        <dbReference type="PIRSR" id="PIRSR000193-1"/>
    </source>
</evidence>
<dbReference type="STRING" id="169760.PSTEL_17275"/>
<sequence length="296" mass="31598">MCQQTAKPLIQDQIVFHGAGSMSEAIVRGLIARSVVHADHIVMLNRSNSERLAELRSRYGVTGSNDPAQKDDYLASAPIIVLAMKPKDAAAALRALGPILKDNQLIVSVIAGLSIRTIQGLLGRKQPVVRTMPNTSSSIGLGATGIAFSKEVSEEQRRLSLNIFEAVGITAVIDEERMETLTGISGSGPAYIYYMMEAMIAAGIRGGLTKEQSAELTIQTVLGAARMVQQTGEEPAALRKKVTSPGGSTQAALEVLDKGNFFETIIAAVSRCAERSREMGAALDQELAKDKETEES</sequence>
<evidence type="ECO:0000313" key="13">
    <source>
        <dbReference type="Proteomes" id="UP000029507"/>
    </source>
</evidence>
<feature type="binding site" evidence="8">
    <location>
        <begin position="83"/>
        <end position="86"/>
    </location>
    <ligand>
        <name>NADP(+)</name>
        <dbReference type="ChEBI" id="CHEBI:58349"/>
    </ligand>
</feature>
<dbReference type="EC" id="1.5.1.2" evidence="6 7"/>
<comment type="catalytic activity">
    <reaction evidence="6 9">
        <text>L-proline + NADP(+) = (S)-1-pyrroline-5-carboxylate + NADPH + 2 H(+)</text>
        <dbReference type="Rhea" id="RHEA:14109"/>
        <dbReference type="ChEBI" id="CHEBI:15378"/>
        <dbReference type="ChEBI" id="CHEBI:17388"/>
        <dbReference type="ChEBI" id="CHEBI:57783"/>
        <dbReference type="ChEBI" id="CHEBI:58349"/>
        <dbReference type="ChEBI" id="CHEBI:60039"/>
        <dbReference type="EC" id="1.5.1.2"/>
    </reaction>
</comment>
<evidence type="ECO:0000256" key="3">
    <source>
        <dbReference type="ARBA" id="ARBA00022857"/>
    </source>
</evidence>
<dbReference type="InterPro" id="IPR000304">
    <property type="entry name" value="Pyrroline-COOH_reductase"/>
</dbReference>
<protein>
    <recommendedName>
        <fullName evidence="6 7">Pyrroline-5-carboxylate reductase</fullName>
        <shortName evidence="6">P5C reductase</shortName>
        <shortName evidence="6">P5CR</shortName>
        <ecNumber evidence="6 7">1.5.1.2</ecNumber>
    </recommendedName>
    <alternativeName>
        <fullName evidence="6">PCA reductase</fullName>
    </alternativeName>
</protein>
<dbReference type="PANTHER" id="PTHR11645">
    <property type="entry name" value="PYRROLINE-5-CARBOXYLATE REDUCTASE"/>
    <property type="match status" value="1"/>
</dbReference>
<dbReference type="HOGENOM" id="CLU_042344_0_1_9"/>
<organism evidence="12 13">
    <name type="scientific">Paenibacillus stellifer</name>
    <dbReference type="NCBI Taxonomy" id="169760"/>
    <lineage>
        <taxon>Bacteria</taxon>
        <taxon>Bacillati</taxon>
        <taxon>Bacillota</taxon>
        <taxon>Bacilli</taxon>
        <taxon>Bacillales</taxon>
        <taxon>Paenibacillaceae</taxon>
        <taxon>Paenibacillus</taxon>
    </lineage>
</organism>
<comment type="function">
    <text evidence="5 6">Catalyzes the reduction of 1-pyrroline-5-carboxylate (PCA) to L-proline.</text>
</comment>
<feature type="domain" description="Pyrroline-5-carboxylate reductase catalytic N-terminal" evidence="10">
    <location>
        <begin position="14"/>
        <end position="112"/>
    </location>
</feature>
<dbReference type="FunFam" id="1.10.3730.10:FF:000001">
    <property type="entry name" value="Pyrroline-5-carboxylate reductase"/>
    <property type="match status" value="1"/>
</dbReference>
<keyword evidence="3 6" id="KW-0521">NADP</keyword>
<dbReference type="GO" id="GO:0005737">
    <property type="term" value="C:cytoplasm"/>
    <property type="evidence" value="ECO:0007669"/>
    <property type="project" value="UniProtKB-SubCell"/>
</dbReference>
<comment type="subcellular location">
    <subcellularLocation>
        <location evidence="6">Cytoplasm</location>
    </subcellularLocation>
</comment>
<dbReference type="NCBIfam" id="TIGR00112">
    <property type="entry name" value="proC"/>
    <property type="match status" value="1"/>
</dbReference>
<dbReference type="InterPro" id="IPR029036">
    <property type="entry name" value="P5CR_dimer"/>
</dbReference>
<dbReference type="EMBL" id="CP009286">
    <property type="protein sequence ID" value="AIQ64590.1"/>
    <property type="molecule type" value="Genomic_DNA"/>
</dbReference>
<dbReference type="HAMAP" id="MF_01925">
    <property type="entry name" value="P5C_reductase"/>
    <property type="match status" value="1"/>
</dbReference>
<evidence type="ECO:0000259" key="10">
    <source>
        <dbReference type="Pfam" id="PF03807"/>
    </source>
</evidence>
<evidence type="ECO:0000256" key="6">
    <source>
        <dbReference type="HAMAP-Rule" id="MF_01925"/>
    </source>
</evidence>
<dbReference type="SUPFAM" id="SSF48179">
    <property type="entry name" value="6-phosphogluconate dehydrogenase C-terminal domain-like"/>
    <property type="match status" value="1"/>
</dbReference>
<dbReference type="Proteomes" id="UP000029507">
    <property type="component" value="Chromosome"/>
</dbReference>
<dbReference type="SUPFAM" id="SSF51735">
    <property type="entry name" value="NAD(P)-binding Rossmann-fold domains"/>
    <property type="match status" value="1"/>
</dbReference>
<keyword evidence="6 9" id="KW-0028">Amino-acid biosynthesis</keyword>
<dbReference type="OrthoDB" id="9805754at2"/>
<reference evidence="12 13" key="1">
    <citation type="submission" date="2014-08" db="EMBL/GenBank/DDBJ databases">
        <title>Comparative genomics of the Paenibacillus odorifer group.</title>
        <authorList>
            <person name="den Bakker H.C."/>
            <person name="Tsai Y.-C."/>
            <person name="Martin N."/>
            <person name="Korlach J."/>
            <person name="Wiedmann M."/>
        </authorList>
    </citation>
    <scope>NUCLEOTIDE SEQUENCE [LARGE SCALE GENOMIC DNA]</scope>
    <source>
        <strain evidence="12 13">DSM 14472</strain>
    </source>
</reference>
<evidence type="ECO:0000256" key="1">
    <source>
        <dbReference type="ARBA" id="ARBA00005525"/>
    </source>
</evidence>
<dbReference type="Gene3D" id="3.40.50.720">
    <property type="entry name" value="NAD(P)-binding Rossmann-like Domain"/>
    <property type="match status" value="1"/>
</dbReference>
<comment type="pathway">
    <text evidence="6 9">Amino-acid biosynthesis; L-proline biosynthesis; L-proline from L-glutamate 5-semialdehyde: step 1/1.</text>
</comment>
<comment type="similarity">
    <text evidence="1 6 9">Belongs to the pyrroline-5-carboxylate reductase family.</text>
</comment>
<feature type="domain" description="Pyrroline-5-carboxylate reductase dimerisation" evidence="11">
    <location>
        <begin position="175"/>
        <end position="279"/>
    </location>
</feature>
<dbReference type="PANTHER" id="PTHR11645:SF49">
    <property type="entry name" value="PYRROLINE-5-CARBOXYLATE REDUCTASE 1"/>
    <property type="match status" value="1"/>
</dbReference>
<dbReference type="GO" id="GO:0055129">
    <property type="term" value="P:L-proline biosynthetic process"/>
    <property type="evidence" value="ECO:0007669"/>
    <property type="project" value="UniProtKB-UniRule"/>
</dbReference>
<dbReference type="UniPathway" id="UPA00098">
    <property type="reaction ID" value="UER00361"/>
</dbReference>
<keyword evidence="6" id="KW-0963">Cytoplasm</keyword>
<evidence type="ECO:0000256" key="2">
    <source>
        <dbReference type="ARBA" id="ARBA00022650"/>
    </source>
</evidence>
<dbReference type="GO" id="GO:0004735">
    <property type="term" value="F:pyrroline-5-carboxylate reductase activity"/>
    <property type="evidence" value="ECO:0007669"/>
    <property type="project" value="UniProtKB-UniRule"/>
</dbReference>
<dbReference type="RefSeq" id="WP_038696978.1">
    <property type="nucleotide sequence ID" value="NZ_CP009286.1"/>
</dbReference>
<dbReference type="Pfam" id="PF14748">
    <property type="entry name" value="P5CR_dimer"/>
    <property type="match status" value="1"/>
</dbReference>
<dbReference type="Pfam" id="PF03807">
    <property type="entry name" value="F420_oxidored"/>
    <property type="match status" value="1"/>
</dbReference>